<organism evidence="3 4">
    <name type="scientific">Reticulomyxa filosa</name>
    <dbReference type="NCBI Taxonomy" id="46433"/>
    <lineage>
        <taxon>Eukaryota</taxon>
        <taxon>Sar</taxon>
        <taxon>Rhizaria</taxon>
        <taxon>Retaria</taxon>
        <taxon>Foraminifera</taxon>
        <taxon>Monothalamids</taxon>
        <taxon>Reticulomyxidae</taxon>
        <taxon>Reticulomyxa</taxon>
    </lineage>
</organism>
<feature type="region of interest" description="Disordered" evidence="1">
    <location>
        <begin position="219"/>
        <end position="241"/>
    </location>
</feature>
<feature type="region of interest" description="Disordered" evidence="1">
    <location>
        <begin position="35"/>
        <end position="86"/>
    </location>
</feature>
<gene>
    <name evidence="3" type="ORF">RFI_17306</name>
</gene>
<dbReference type="SUPFAM" id="SSF55729">
    <property type="entry name" value="Acyl-CoA N-acyltransferases (Nat)"/>
    <property type="match status" value="1"/>
</dbReference>
<feature type="transmembrane region" description="Helical" evidence="2">
    <location>
        <begin position="418"/>
        <end position="437"/>
    </location>
</feature>
<protein>
    <submittedName>
        <fullName evidence="3">Uncharacterized protein</fullName>
    </submittedName>
</protein>
<evidence type="ECO:0000256" key="1">
    <source>
        <dbReference type="SAM" id="MobiDB-lite"/>
    </source>
</evidence>
<dbReference type="Gene3D" id="3.40.630.30">
    <property type="match status" value="1"/>
</dbReference>
<keyword evidence="2" id="KW-0472">Membrane</keyword>
<dbReference type="EMBL" id="ASPP01013159">
    <property type="protein sequence ID" value="ETO19914.1"/>
    <property type="molecule type" value="Genomic_DNA"/>
</dbReference>
<feature type="compositionally biased region" description="Acidic residues" evidence="1">
    <location>
        <begin position="76"/>
        <end position="86"/>
    </location>
</feature>
<name>X6N2G7_RETFI</name>
<keyword evidence="2" id="KW-0812">Transmembrane</keyword>
<evidence type="ECO:0000313" key="3">
    <source>
        <dbReference type="EMBL" id="ETO19914.1"/>
    </source>
</evidence>
<feature type="compositionally biased region" description="Basic and acidic residues" evidence="1">
    <location>
        <begin position="55"/>
        <end position="69"/>
    </location>
</feature>
<proteinExistence type="predicted"/>
<keyword evidence="4" id="KW-1185">Reference proteome</keyword>
<feature type="transmembrane region" description="Helical" evidence="2">
    <location>
        <begin position="373"/>
        <end position="398"/>
    </location>
</feature>
<comment type="caution">
    <text evidence="3">The sequence shown here is derived from an EMBL/GenBank/DDBJ whole genome shotgun (WGS) entry which is preliminary data.</text>
</comment>
<dbReference type="AlphaFoldDB" id="X6N2G7"/>
<dbReference type="InterPro" id="IPR016181">
    <property type="entry name" value="Acyl_CoA_acyltransferase"/>
</dbReference>
<accession>X6N2G7</accession>
<sequence length="439" mass="50242">MGRQAAIFFLTVGVVAGLCYYCFVLNPHIKSLVTPTKPEKKKSKKRHGKKKKVTRVKDESMVTIEEKNSKTANDASSDEEEEDEDRDLIMNCSSDSENAQFLESLMFRPSQSYEGHKVDELIDNTLSSNPKLSKDLKLLKKRLESKHALIHSHVVTLDNKNGKNFVLCFSNIILIKQKKKKKKKKSTLELTTKTKNYNKQNSKVLYTSLANLHELPTHNRHSKEPLAKPNISPKALSGTNEKTNDTVQKLRGLAIGPIIVHPSYQRKRVGTFLVRKILMQIKHSWEFVSTYSYVCAATPKEIIPFFEKLDLINAEEYQLECDLNTTHTKELMFRILITDKCKVLQFLATMVGKKSANTSIEKEPIVVHYLPDIAFLLLLFDVFLVNFVLVLNIIEIIVKQKMEENNQFFPFQRKTNSALFSFFSSSLLVVAFVLAHSDR</sequence>
<feature type="compositionally biased region" description="Basic residues" evidence="1">
    <location>
        <begin position="39"/>
        <end position="54"/>
    </location>
</feature>
<evidence type="ECO:0000313" key="4">
    <source>
        <dbReference type="Proteomes" id="UP000023152"/>
    </source>
</evidence>
<dbReference type="Proteomes" id="UP000023152">
    <property type="component" value="Unassembled WGS sequence"/>
</dbReference>
<keyword evidence="2" id="KW-1133">Transmembrane helix</keyword>
<reference evidence="3 4" key="1">
    <citation type="journal article" date="2013" name="Curr. Biol.">
        <title>The Genome of the Foraminiferan Reticulomyxa filosa.</title>
        <authorList>
            <person name="Glockner G."/>
            <person name="Hulsmann N."/>
            <person name="Schleicher M."/>
            <person name="Noegel A.A."/>
            <person name="Eichinger L."/>
            <person name="Gallinger C."/>
            <person name="Pawlowski J."/>
            <person name="Sierra R."/>
            <person name="Euteneuer U."/>
            <person name="Pillet L."/>
            <person name="Moustafa A."/>
            <person name="Platzer M."/>
            <person name="Groth M."/>
            <person name="Szafranski K."/>
            <person name="Schliwa M."/>
        </authorList>
    </citation>
    <scope>NUCLEOTIDE SEQUENCE [LARGE SCALE GENOMIC DNA]</scope>
</reference>
<evidence type="ECO:0000256" key="2">
    <source>
        <dbReference type="SAM" id="Phobius"/>
    </source>
</evidence>